<dbReference type="AlphaFoldDB" id="A0A1H8BLQ5"/>
<dbReference type="SUPFAM" id="SSF51556">
    <property type="entry name" value="Metallo-dependent hydrolases"/>
    <property type="match status" value="1"/>
</dbReference>
<dbReference type="OrthoDB" id="9787621at2"/>
<evidence type="ECO:0000259" key="5">
    <source>
        <dbReference type="Pfam" id="PF01979"/>
    </source>
</evidence>
<accession>A0A1H8BLQ5</accession>
<keyword evidence="4" id="KW-0862">Zinc</keyword>
<dbReference type="InterPro" id="IPR032466">
    <property type="entry name" value="Metal_Hydrolase"/>
</dbReference>
<dbReference type="Gene3D" id="2.30.40.10">
    <property type="entry name" value="Urease, subunit C, domain 1"/>
    <property type="match status" value="1"/>
</dbReference>
<comment type="cofactor">
    <cofactor evidence="1">
        <name>Zn(2+)</name>
        <dbReference type="ChEBI" id="CHEBI:29105"/>
    </cofactor>
</comment>
<evidence type="ECO:0000256" key="4">
    <source>
        <dbReference type="ARBA" id="ARBA00022833"/>
    </source>
</evidence>
<dbReference type="InterPro" id="IPR011059">
    <property type="entry name" value="Metal-dep_hydrolase_composite"/>
</dbReference>
<keyword evidence="2" id="KW-0479">Metal-binding</keyword>
<dbReference type="GO" id="GO:0046098">
    <property type="term" value="P:guanine metabolic process"/>
    <property type="evidence" value="ECO:0007669"/>
    <property type="project" value="TreeGrafter"/>
</dbReference>
<gene>
    <name evidence="6" type="ORF">SAMN04488103_102215</name>
</gene>
<dbReference type="GO" id="GO:0008270">
    <property type="term" value="F:zinc ion binding"/>
    <property type="evidence" value="ECO:0007669"/>
    <property type="project" value="TreeGrafter"/>
</dbReference>
<dbReference type="Gene3D" id="3.20.20.140">
    <property type="entry name" value="Metal-dependent hydrolases"/>
    <property type="match status" value="1"/>
</dbReference>
<dbReference type="RefSeq" id="WP_091297823.1">
    <property type="nucleotide sequence ID" value="NZ_FOCE01000002.1"/>
</dbReference>
<dbReference type="Proteomes" id="UP000198761">
    <property type="component" value="Unassembled WGS sequence"/>
</dbReference>
<dbReference type="InterPro" id="IPR051607">
    <property type="entry name" value="Metallo-dep_hydrolases"/>
</dbReference>
<name>A0A1H8BLQ5_9RHOB</name>
<dbReference type="Pfam" id="PF01979">
    <property type="entry name" value="Amidohydro_1"/>
    <property type="match status" value="1"/>
</dbReference>
<organism evidence="6 7">
    <name type="scientific">Gemmobacter aquatilis</name>
    <dbReference type="NCBI Taxonomy" id="933059"/>
    <lineage>
        <taxon>Bacteria</taxon>
        <taxon>Pseudomonadati</taxon>
        <taxon>Pseudomonadota</taxon>
        <taxon>Alphaproteobacteria</taxon>
        <taxon>Rhodobacterales</taxon>
        <taxon>Paracoccaceae</taxon>
        <taxon>Gemmobacter</taxon>
    </lineage>
</organism>
<dbReference type="InterPro" id="IPR006680">
    <property type="entry name" value="Amidohydro-rel"/>
</dbReference>
<proteinExistence type="predicted"/>
<sequence length="444" mass="47081">MTLRGRTLVASGFHAPERGGVEEFRDAVIEIGADGTIAAVRHPGSDGYSVSNDALHLPEGQILLPGFVDLHVHAPQYPQLGSALDVPLEDWLHRHTFPLEARYADLGFAERVYRLLVADLLACGTTTALYFATVHVEATKLLADLCLKAGQRALIGKVAMDHPETCPDYYRDGSAAEAVAGTRAVIDHIRGLPGNDGLVQPVVTPRFIPACSDAALRGLGALAQETGCRVQSHVSESDWEHSHVQARHGCSDAQSLHHFGLMTPGSVFAHGNFLSPPDMELLRSNRSGVAHCPLSNAYFAGAAFPLRAALDRGLRVGLGSDISGGPAGTIWETARMAVAAARMLESGVDPDLPPAQRSAHPGARIDMATAFHLATAGGAAALELPVGSFRPGLQFDAMLIDPTAPQGTLRLWPGQSGALLLERILYGTSRANIARVWVSGRQVA</sequence>
<evidence type="ECO:0000313" key="6">
    <source>
        <dbReference type="EMBL" id="SEM83723.1"/>
    </source>
</evidence>
<keyword evidence="3" id="KW-0378">Hydrolase</keyword>
<evidence type="ECO:0000256" key="3">
    <source>
        <dbReference type="ARBA" id="ARBA00022801"/>
    </source>
</evidence>
<reference evidence="6 7" key="1">
    <citation type="submission" date="2016-10" db="EMBL/GenBank/DDBJ databases">
        <authorList>
            <person name="de Groot N.N."/>
        </authorList>
    </citation>
    <scope>NUCLEOTIDE SEQUENCE [LARGE SCALE GENOMIC DNA]</scope>
    <source>
        <strain evidence="6 7">DSM 3857</strain>
    </source>
</reference>
<dbReference type="PANTHER" id="PTHR11271">
    <property type="entry name" value="GUANINE DEAMINASE"/>
    <property type="match status" value="1"/>
</dbReference>
<dbReference type="PANTHER" id="PTHR11271:SF6">
    <property type="entry name" value="GUANINE DEAMINASE"/>
    <property type="match status" value="1"/>
</dbReference>
<dbReference type="GO" id="GO:0008892">
    <property type="term" value="F:guanine deaminase activity"/>
    <property type="evidence" value="ECO:0007669"/>
    <property type="project" value="TreeGrafter"/>
</dbReference>
<dbReference type="STRING" id="933059.SAMN04488103_102215"/>
<evidence type="ECO:0000256" key="1">
    <source>
        <dbReference type="ARBA" id="ARBA00001947"/>
    </source>
</evidence>
<keyword evidence="7" id="KW-1185">Reference proteome</keyword>
<dbReference type="SUPFAM" id="SSF51338">
    <property type="entry name" value="Composite domain of metallo-dependent hydrolases"/>
    <property type="match status" value="1"/>
</dbReference>
<feature type="domain" description="Amidohydrolase-related" evidence="5">
    <location>
        <begin position="62"/>
        <end position="443"/>
    </location>
</feature>
<evidence type="ECO:0000256" key="2">
    <source>
        <dbReference type="ARBA" id="ARBA00022723"/>
    </source>
</evidence>
<protein>
    <submittedName>
        <fullName evidence="6">Guanine deaminase</fullName>
    </submittedName>
</protein>
<evidence type="ECO:0000313" key="7">
    <source>
        <dbReference type="Proteomes" id="UP000198761"/>
    </source>
</evidence>
<dbReference type="EMBL" id="FOCE01000002">
    <property type="protein sequence ID" value="SEM83723.1"/>
    <property type="molecule type" value="Genomic_DNA"/>
</dbReference>
<dbReference type="GO" id="GO:0005829">
    <property type="term" value="C:cytosol"/>
    <property type="evidence" value="ECO:0007669"/>
    <property type="project" value="TreeGrafter"/>
</dbReference>